<evidence type="ECO:0000313" key="1">
    <source>
        <dbReference type="EMBL" id="KAF6163990.1"/>
    </source>
</evidence>
<feature type="non-terminal residue" evidence="1">
    <location>
        <position position="77"/>
    </location>
</feature>
<name>A0A7J7NAE3_9MAGN</name>
<dbReference type="EMBL" id="JACGCM010000944">
    <property type="protein sequence ID" value="KAF6163990.1"/>
    <property type="molecule type" value="Genomic_DNA"/>
</dbReference>
<keyword evidence="2" id="KW-1185">Reference proteome</keyword>
<dbReference type="AlphaFoldDB" id="A0A7J7NAE3"/>
<evidence type="ECO:0000313" key="2">
    <source>
        <dbReference type="Proteomes" id="UP000541444"/>
    </source>
</evidence>
<sequence>PNLRILFPSVSKYFPRLSLATLYFSNYRVLRVNLSTKFSTISLFLLIKNLTEGLLKPGICKPELNPSSSRQILLYQS</sequence>
<comment type="caution">
    <text evidence="1">The sequence shown here is derived from an EMBL/GenBank/DDBJ whole genome shotgun (WGS) entry which is preliminary data.</text>
</comment>
<proteinExistence type="predicted"/>
<dbReference type="Proteomes" id="UP000541444">
    <property type="component" value="Unassembled WGS sequence"/>
</dbReference>
<gene>
    <name evidence="1" type="ORF">GIB67_028694</name>
</gene>
<accession>A0A7J7NAE3</accession>
<reference evidence="1 2" key="1">
    <citation type="journal article" date="2020" name="IScience">
        <title>Genome Sequencing of the Endangered Kingdonia uniflora (Circaeasteraceae, Ranunculales) Reveals Potential Mechanisms of Evolutionary Specialization.</title>
        <authorList>
            <person name="Sun Y."/>
            <person name="Deng T."/>
            <person name="Zhang A."/>
            <person name="Moore M.J."/>
            <person name="Landis J.B."/>
            <person name="Lin N."/>
            <person name="Zhang H."/>
            <person name="Zhang X."/>
            <person name="Huang J."/>
            <person name="Zhang X."/>
            <person name="Sun H."/>
            <person name="Wang H."/>
        </authorList>
    </citation>
    <scope>NUCLEOTIDE SEQUENCE [LARGE SCALE GENOMIC DNA]</scope>
    <source>
        <strain evidence="1">TB1705</strain>
        <tissue evidence="1">Leaf</tissue>
    </source>
</reference>
<protein>
    <submittedName>
        <fullName evidence="1">Uncharacterized protein</fullName>
    </submittedName>
</protein>
<organism evidence="1 2">
    <name type="scientific">Kingdonia uniflora</name>
    <dbReference type="NCBI Taxonomy" id="39325"/>
    <lineage>
        <taxon>Eukaryota</taxon>
        <taxon>Viridiplantae</taxon>
        <taxon>Streptophyta</taxon>
        <taxon>Embryophyta</taxon>
        <taxon>Tracheophyta</taxon>
        <taxon>Spermatophyta</taxon>
        <taxon>Magnoliopsida</taxon>
        <taxon>Ranunculales</taxon>
        <taxon>Circaeasteraceae</taxon>
        <taxon>Kingdonia</taxon>
    </lineage>
</organism>